<evidence type="ECO:0000313" key="9">
    <source>
        <dbReference type="EMBL" id="KMK11812.1"/>
    </source>
</evidence>
<feature type="transmembrane region" description="Helical" evidence="7">
    <location>
        <begin position="111"/>
        <end position="134"/>
    </location>
</feature>
<keyword evidence="2" id="KW-0813">Transport</keyword>
<feature type="transmembrane region" description="Helical" evidence="7">
    <location>
        <begin position="56"/>
        <end position="79"/>
    </location>
</feature>
<evidence type="ECO:0000256" key="3">
    <source>
        <dbReference type="ARBA" id="ARBA00022475"/>
    </source>
</evidence>
<protein>
    <submittedName>
        <fullName evidence="9">Multidrug transporter</fullName>
    </submittedName>
</protein>
<feature type="transmembrane region" description="Helical" evidence="7">
    <location>
        <begin position="474"/>
        <end position="494"/>
    </location>
</feature>
<comment type="subcellular location">
    <subcellularLocation>
        <location evidence="1">Membrane</location>
        <topology evidence="1">Multi-pass membrane protein</topology>
    </subcellularLocation>
</comment>
<evidence type="ECO:0000256" key="2">
    <source>
        <dbReference type="ARBA" id="ARBA00022448"/>
    </source>
</evidence>
<feature type="transmembrane region" description="Helical" evidence="7">
    <location>
        <begin position="370"/>
        <end position="392"/>
    </location>
</feature>
<feature type="transmembrane region" description="Helical" evidence="7">
    <location>
        <begin position="175"/>
        <end position="195"/>
    </location>
</feature>
<dbReference type="PANTHER" id="PTHR42718:SF9">
    <property type="entry name" value="MAJOR FACILITATOR SUPERFAMILY MULTIDRUG TRANSPORTER MFSC"/>
    <property type="match status" value="1"/>
</dbReference>
<keyword evidence="5 7" id="KW-1133">Transmembrane helix</keyword>
<dbReference type="Proteomes" id="UP000036196">
    <property type="component" value="Unassembled WGS sequence"/>
</dbReference>
<evidence type="ECO:0000259" key="8">
    <source>
        <dbReference type="PROSITE" id="PS50850"/>
    </source>
</evidence>
<feature type="transmembrane region" description="Helical" evidence="7">
    <location>
        <begin position="404"/>
        <end position="427"/>
    </location>
</feature>
<name>A0A0J5NTX7_PLUGE</name>
<gene>
    <name evidence="9" type="ORF">ABW06_19420</name>
</gene>
<dbReference type="InterPro" id="IPR011701">
    <property type="entry name" value="MFS"/>
</dbReference>
<feature type="transmembrane region" description="Helical" evidence="7">
    <location>
        <begin position="86"/>
        <end position="105"/>
    </location>
</feature>
<dbReference type="InterPro" id="IPR020846">
    <property type="entry name" value="MFS_dom"/>
</dbReference>
<feature type="transmembrane region" description="Helical" evidence="7">
    <location>
        <begin position="277"/>
        <end position="298"/>
    </location>
</feature>
<feature type="transmembrane region" description="Helical" evidence="7">
    <location>
        <begin position="141"/>
        <end position="163"/>
    </location>
</feature>
<organism evidence="9 10">
    <name type="scientific">Pluralibacter gergoviae</name>
    <name type="common">Enterobacter gergoviae</name>
    <dbReference type="NCBI Taxonomy" id="61647"/>
    <lineage>
        <taxon>Bacteria</taxon>
        <taxon>Pseudomonadati</taxon>
        <taxon>Pseudomonadota</taxon>
        <taxon>Gammaproteobacteria</taxon>
        <taxon>Enterobacterales</taxon>
        <taxon>Enterobacteriaceae</taxon>
        <taxon>Pluralibacter</taxon>
    </lineage>
</organism>
<accession>A0A0J5NTX7</accession>
<dbReference type="PROSITE" id="PS50850">
    <property type="entry name" value="MFS"/>
    <property type="match status" value="1"/>
</dbReference>
<dbReference type="AlphaFoldDB" id="A0A0J5NTX7"/>
<dbReference type="InterPro" id="IPR036259">
    <property type="entry name" value="MFS_trans_sf"/>
</dbReference>
<evidence type="ECO:0000313" key="10">
    <source>
        <dbReference type="Proteomes" id="UP000036196"/>
    </source>
</evidence>
<evidence type="ECO:0000256" key="7">
    <source>
        <dbReference type="SAM" id="Phobius"/>
    </source>
</evidence>
<dbReference type="GO" id="GO:0022857">
    <property type="term" value="F:transmembrane transporter activity"/>
    <property type="evidence" value="ECO:0007669"/>
    <property type="project" value="InterPro"/>
</dbReference>
<dbReference type="SUPFAM" id="SSF103473">
    <property type="entry name" value="MFS general substrate transporter"/>
    <property type="match status" value="1"/>
</dbReference>
<reference evidence="9 10" key="1">
    <citation type="submission" date="2015-05" db="EMBL/GenBank/DDBJ databases">
        <title>Genome sequences of Pluralibacter gergoviae.</title>
        <authorList>
            <person name="Greninger A.L."/>
            <person name="Miller S."/>
        </authorList>
    </citation>
    <scope>NUCLEOTIDE SEQUENCE [LARGE SCALE GENOMIC DNA]</scope>
    <source>
        <strain evidence="9 10">JS81F13</strain>
    </source>
</reference>
<feature type="transmembrane region" description="Helical" evidence="7">
    <location>
        <begin position="239"/>
        <end position="257"/>
    </location>
</feature>
<feature type="domain" description="Major facilitator superfamily (MFS) profile" evidence="8">
    <location>
        <begin position="20"/>
        <end position="499"/>
    </location>
</feature>
<keyword evidence="10" id="KW-1185">Reference proteome</keyword>
<sequence>MTMALINFFANTTRPRPILTVATIFLGAVLTTLQGRLFSAALPDLRGQFGLDLLEAAWLGTALNGAQLVTMPIVPWLATVIGPTRVLIAPSLLLGLVTFLIPAFAHHYPVLVTLHAIAGLCLGIYLPLTISLALRSLHPRFWLLIMGAYSLRVSTGMDAGYGTSAFLVEDIGWHWVYWITAFVGPIIAFLAWKALPLSPLDQSQLRQGDWAGMAMFCLGLVLAFIGIDSAERLGWSDSGLAMSTLAGGSVLFCTSVLRALSKKNSFSSLIAFGNRNICICLVIACLFGVLMTPTSLLIPTFLTQMENLKPMQTGTSTWIAFGAYLAATPLAIYLARRMEPRLLIICGLIVIALTAWQGSHISHDWRVDQFVTILVMQSLGESIMLTGLIAAFVTNLNPLHGVALGAYVSIARVLMPVAAGTVMSTWLRMSGDTSRASLSNYFSAGDPWVVERAEPGVAGIAQLLAREAHVAAHISGYHLVFWCSLLALSLAVFIRPSPPNQIAPPLLKVTSST</sequence>
<dbReference type="GO" id="GO:0016020">
    <property type="term" value="C:membrane"/>
    <property type="evidence" value="ECO:0007669"/>
    <property type="project" value="UniProtKB-SubCell"/>
</dbReference>
<dbReference type="PATRIC" id="fig|61647.15.peg.2436"/>
<feature type="transmembrane region" description="Helical" evidence="7">
    <location>
        <begin position="342"/>
        <end position="358"/>
    </location>
</feature>
<dbReference type="Gene3D" id="1.20.1250.20">
    <property type="entry name" value="MFS general substrate transporter like domains"/>
    <property type="match status" value="2"/>
</dbReference>
<dbReference type="EMBL" id="LDZF01000024">
    <property type="protein sequence ID" value="KMK11812.1"/>
    <property type="molecule type" value="Genomic_DNA"/>
</dbReference>
<evidence type="ECO:0000256" key="1">
    <source>
        <dbReference type="ARBA" id="ARBA00004141"/>
    </source>
</evidence>
<proteinExistence type="predicted"/>
<comment type="caution">
    <text evidence="9">The sequence shown here is derived from an EMBL/GenBank/DDBJ whole genome shotgun (WGS) entry which is preliminary data.</text>
</comment>
<keyword evidence="6 7" id="KW-0472">Membrane</keyword>
<evidence type="ECO:0000256" key="5">
    <source>
        <dbReference type="ARBA" id="ARBA00022989"/>
    </source>
</evidence>
<evidence type="ECO:0000256" key="6">
    <source>
        <dbReference type="ARBA" id="ARBA00023136"/>
    </source>
</evidence>
<feature type="transmembrane region" description="Helical" evidence="7">
    <location>
        <begin position="207"/>
        <end position="227"/>
    </location>
</feature>
<dbReference type="PANTHER" id="PTHR42718">
    <property type="entry name" value="MAJOR FACILITATOR SUPERFAMILY MULTIDRUG TRANSPORTER MFSC"/>
    <property type="match status" value="1"/>
</dbReference>
<dbReference type="Pfam" id="PF07690">
    <property type="entry name" value="MFS_1"/>
    <property type="match status" value="1"/>
</dbReference>
<evidence type="ECO:0000256" key="4">
    <source>
        <dbReference type="ARBA" id="ARBA00022692"/>
    </source>
</evidence>
<keyword evidence="4 7" id="KW-0812">Transmembrane</keyword>
<keyword evidence="3" id="KW-1003">Cell membrane</keyword>
<feature type="transmembrane region" description="Helical" evidence="7">
    <location>
        <begin position="318"/>
        <end position="335"/>
    </location>
</feature>